<dbReference type="InterPro" id="IPR006119">
    <property type="entry name" value="Resolv_N"/>
</dbReference>
<dbReference type="SUPFAM" id="SSF53041">
    <property type="entry name" value="Resolvase-like"/>
    <property type="match status" value="1"/>
</dbReference>
<evidence type="ECO:0000256" key="1">
    <source>
        <dbReference type="ARBA" id="ARBA00009913"/>
    </source>
</evidence>
<dbReference type="KEGG" id="pxv:FXF36_08045"/>
<evidence type="ECO:0000313" key="3">
    <source>
        <dbReference type="EMBL" id="QFJ54806.1"/>
    </source>
</evidence>
<sequence length="198" mass="22876">MVEYGYIRISSKDQNTDRQFDALMKRGISKRNIFVDELSGKNFDRPEYQKMIKKLKKDDLVVAKSIDRLGRNYDEILNQWRIITKEKEANIEILDMPLLNTTTEVNGLTGKFISDLVLQILAYVAETERIFIRQRQSEGIVAARERGVVFGRPKKALSESFQQACNEWNAGAITSREAAEKAGMSHSTFYRRCKETRD</sequence>
<evidence type="ECO:0000259" key="2">
    <source>
        <dbReference type="PROSITE" id="PS51736"/>
    </source>
</evidence>
<proteinExistence type="inferred from homology"/>
<dbReference type="InterPro" id="IPR009057">
    <property type="entry name" value="Homeodomain-like_sf"/>
</dbReference>
<protein>
    <submittedName>
        <fullName evidence="3">Recombinase family protein</fullName>
    </submittedName>
</protein>
<dbReference type="Proteomes" id="UP000327030">
    <property type="component" value="Chromosome 1"/>
</dbReference>
<evidence type="ECO:0000313" key="4">
    <source>
        <dbReference type="Proteomes" id="UP000327030"/>
    </source>
</evidence>
<organism evidence="3 4">
    <name type="scientific">Pseudobutyrivibrio xylanivorans</name>
    <dbReference type="NCBI Taxonomy" id="185007"/>
    <lineage>
        <taxon>Bacteria</taxon>
        <taxon>Bacillati</taxon>
        <taxon>Bacillota</taxon>
        <taxon>Clostridia</taxon>
        <taxon>Lachnospirales</taxon>
        <taxon>Lachnospiraceae</taxon>
        <taxon>Pseudobutyrivibrio</taxon>
    </lineage>
</organism>
<name>A0A5P6VQ57_PSEXY</name>
<dbReference type="SUPFAM" id="SSF46689">
    <property type="entry name" value="Homeodomain-like"/>
    <property type="match status" value="1"/>
</dbReference>
<dbReference type="GO" id="GO:0000150">
    <property type="term" value="F:DNA strand exchange activity"/>
    <property type="evidence" value="ECO:0007669"/>
    <property type="project" value="InterPro"/>
</dbReference>
<dbReference type="InterPro" id="IPR036162">
    <property type="entry name" value="Resolvase-like_N_sf"/>
</dbReference>
<dbReference type="EMBL" id="CP043028">
    <property type="protein sequence ID" value="QFJ54806.1"/>
    <property type="molecule type" value="Genomic_DNA"/>
</dbReference>
<dbReference type="Gene3D" id="3.40.50.1390">
    <property type="entry name" value="Resolvase, N-terminal catalytic domain"/>
    <property type="match status" value="1"/>
</dbReference>
<dbReference type="RefSeq" id="WP_151623267.1">
    <property type="nucleotide sequence ID" value="NZ_CP043028.1"/>
</dbReference>
<gene>
    <name evidence="3" type="ORF">FXF36_08045</name>
</gene>
<accession>A0A5P6VQ57</accession>
<dbReference type="CDD" id="cd03768">
    <property type="entry name" value="SR_ResInv"/>
    <property type="match status" value="1"/>
</dbReference>
<dbReference type="PROSITE" id="PS51736">
    <property type="entry name" value="RECOMBINASES_3"/>
    <property type="match status" value="1"/>
</dbReference>
<dbReference type="PANTHER" id="PTHR30461">
    <property type="entry name" value="DNA-INVERTASE FROM LAMBDOID PROPHAGE"/>
    <property type="match status" value="1"/>
</dbReference>
<dbReference type="AlphaFoldDB" id="A0A5P6VQ57"/>
<reference evidence="4" key="1">
    <citation type="submission" date="2019-08" db="EMBL/GenBank/DDBJ databases">
        <title>Complete Genome Sequence of the Polysaccharide-Degrading Rumen Bacterium Pseudobutyrivibrio xylanivorans MA3014.</title>
        <authorList>
            <person name="Palevich N."/>
            <person name="Maclean P.H."/>
            <person name="Kelly W.J."/>
            <person name="Leahy S.C."/>
            <person name="Rakonjac J."/>
            <person name="Attwood G.T."/>
        </authorList>
    </citation>
    <scope>NUCLEOTIDE SEQUENCE [LARGE SCALE GENOMIC DNA]</scope>
    <source>
        <strain evidence="4">MA3014</strain>
    </source>
</reference>
<feature type="domain" description="Resolvase/invertase-type recombinase catalytic" evidence="2">
    <location>
        <begin position="2"/>
        <end position="147"/>
    </location>
</feature>
<comment type="similarity">
    <text evidence="1">Belongs to the site-specific recombinase resolvase family.</text>
</comment>
<dbReference type="SMART" id="SM00857">
    <property type="entry name" value="Resolvase"/>
    <property type="match status" value="1"/>
</dbReference>
<dbReference type="OrthoDB" id="9797501at2"/>
<dbReference type="PANTHER" id="PTHR30461:SF19">
    <property type="entry name" value="SITE-SPECIFIC RECOMBINASE RESOLVASE FAMILY"/>
    <property type="match status" value="1"/>
</dbReference>
<dbReference type="Pfam" id="PF00239">
    <property type="entry name" value="Resolvase"/>
    <property type="match status" value="1"/>
</dbReference>
<dbReference type="GO" id="GO:0003677">
    <property type="term" value="F:DNA binding"/>
    <property type="evidence" value="ECO:0007669"/>
    <property type="project" value="InterPro"/>
</dbReference>
<dbReference type="InterPro" id="IPR050639">
    <property type="entry name" value="SSR_resolvase"/>
</dbReference>